<comment type="caution">
    <text evidence="2">The sequence shown here is derived from an EMBL/GenBank/DDBJ whole genome shotgun (WGS) entry which is preliminary data.</text>
</comment>
<dbReference type="EMBL" id="JAKELL010000218">
    <property type="protein sequence ID" value="KAH8978560.1"/>
    <property type="molecule type" value="Genomic_DNA"/>
</dbReference>
<name>A0AAD4Q7Y8_9AGAM</name>
<sequence length="362" mass="40595">MPMTEAIAGVSGLQARVVEVQEVVGAPQRHNAMGLQPEPQSTDLQGHEQEIEVREELERATEMHHELEQETETVGTHVAGPEVIRPTPTVQDPQYQVITDSALENQAADRQRTEEQSESADIEHEERAIIRLTRPESETSEQGSRAVEPPELRQTDSVAVPGFDERKDDMWKHFKEVIDVEVGRWHADAVAYRMSNLEQTRSAHRNRCAVELDVLSPEFTLVALVEFGQTMVKTNSVCTLAQQKDMNTFRDTITEMAWELCETFFQLCVQFAGGGPITNEALVNAETFQGGRFKRFVQHAVDKTTKQNKAGIELVIDSERKAVDAIISRQKEIAQAQAEQLRREDGTRSVGESSSGPVRVRP</sequence>
<feature type="region of interest" description="Disordered" evidence="1">
    <location>
        <begin position="337"/>
        <end position="362"/>
    </location>
</feature>
<gene>
    <name evidence="2" type="ORF">EDB92DRAFT_556700</name>
</gene>
<evidence type="ECO:0000313" key="3">
    <source>
        <dbReference type="Proteomes" id="UP001201163"/>
    </source>
</evidence>
<accession>A0AAD4Q7Y8</accession>
<dbReference type="AlphaFoldDB" id="A0AAD4Q7Y8"/>
<keyword evidence="3" id="KW-1185">Reference proteome</keyword>
<reference evidence="2" key="1">
    <citation type="submission" date="2022-01" db="EMBL/GenBank/DDBJ databases">
        <title>Comparative genomics reveals a dynamic genome evolution in the ectomycorrhizal milk-cap (Lactarius) mushrooms.</title>
        <authorList>
            <consortium name="DOE Joint Genome Institute"/>
            <person name="Lebreton A."/>
            <person name="Tang N."/>
            <person name="Kuo A."/>
            <person name="LaButti K."/>
            <person name="Drula E."/>
            <person name="Barry K."/>
            <person name="Clum A."/>
            <person name="Lipzen A."/>
            <person name="Mousain D."/>
            <person name="Ng V."/>
            <person name="Wang R."/>
            <person name="Wang X."/>
            <person name="Dai Y."/>
            <person name="Henrissat B."/>
            <person name="Grigoriev I.V."/>
            <person name="Guerin-Laguette A."/>
            <person name="Yu F."/>
            <person name="Martin F.M."/>
        </authorList>
    </citation>
    <scope>NUCLEOTIDE SEQUENCE</scope>
    <source>
        <strain evidence="2">QP</strain>
    </source>
</reference>
<feature type="compositionally biased region" description="Basic and acidic residues" evidence="1">
    <location>
        <begin position="107"/>
        <end position="137"/>
    </location>
</feature>
<dbReference type="Proteomes" id="UP001201163">
    <property type="component" value="Unassembled WGS sequence"/>
</dbReference>
<evidence type="ECO:0000313" key="2">
    <source>
        <dbReference type="EMBL" id="KAH8978560.1"/>
    </source>
</evidence>
<organism evidence="2 3">
    <name type="scientific">Lactarius akahatsu</name>
    <dbReference type="NCBI Taxonomy" id="416441"/>
    <lineage>
        <taxon>Eukaryota</taxon>
        <taxon>Fungi</taxon>
        <taxon>Dikarya</taxon>
        <taxon>Basidiomycota</taxon>
        <taxon>Agaricomycotina</taxon>
        <taxon>Agaricomycetes</taxon>
        <taxon>Russulales</taxon>
        <taxon>Russulaceae</taxon>
        <taxon>Lactarius</taxon>
    </lineage>
</organism>
<feature type="region of interest" description="Disordered" evidence="1">
    <location>
        <begin position="28"/>
        <end position="49"/>
    </location>
</feature>
<evidence type="ECO:0000256" key="1">
    <source>
        <dbReference type="SAM" id="MobiDB-lite"/>
    </source>
</evidence>
<protein>
    <submittedName>
        <fullName evidence="2">Uncharacterized protein</fullName>
    </submittedName>
</protein>
<feature type="region of interest" description="Disordered" evidence="1">
    <location>
        <begin position="106"/>
        <end position="157"/>
    </location>
</feature>
<proteinExistence type="predicted"/>